<comment type="caution">
    <text evidence="1">The sequence shown here is derived from an EMBL/GenBank/DDBJ whole genome shotgun (WGS) entry which is preliminary data.</text>
</comment>
<name>A0A9W5WTY6_BABOV</name>
<evidence type="ECO:0000313" key="1">
    <source>
        <dbReference type="EMBL" id="GFE53385.1"/>
    </source>
</evidence>
<dbReference type="EMBL" id="BLIY01000006">
    <property type="protein sequence ID" value="GFE53385.1"/>
    <property type="molecule type" value="Genomic_DNA"/>
</dbReference>
<gene>
    <name evidence="1" type="ORF">BaOVIS_007890</name>
</gene>
<proteinExistence type="predicted"/>
<reference evidence="1" key="1">
    <citation type="submission" date="2019-12" db="EMBL/GenBank/DDBJ databases">
        <title>Genome sequence of Babesia ovis.</title>
        <authorList>
            <person name="Yamagishi J."/>
            <person name="Sevinc F."/>
            <person name="Xuan X."/>
        </authorList>
    </citation>
    <scope>NUCLEOTIDE SEQUENCE</scope>
    <source>
        <strain evidence="1">Selcuk</strain>
    </source>
</reference>
<dbReference type="AlphaFoldDB" id="A0A9W5WTY6"/>
<organism evidence="1 2">
    <name type="scientific">Babesia ovis</name>
    <dbReference type="NCBI Taxonomy" id="5869"/>
    <lineage>
        <taxon>Eukaryota</taxon>
        <taxon>Sar</taxon>
        <taxon>Alveolata</taxon>
        <taxon>Apicomplexa</taxon>
        <taxon>Aconoidasida</taxon>
        <taxon>Piroplasmida</taxon>
        <taxon>Babesiidae</taxon>
        <taxon>Babesia</taxon>
    </lineage>
</organism>
<protein>
    <submittedName>
        <fullName evidence="1">Uncharacterized protein</fullName>
    </submittedName>
</protein>
<sequence>MSVSSLKAGGNGGMHKVTRWMVSMVAITTFASTWYTEPVAAVDYAHPDELLLPLPIKIPSADGLALPLIAVRRWNAILQRILAYEPPAEHRKLYRDVFDRLKGGDIPPSSDLAHLIEKAKKGKISRSLQQKIAKYLVNLLIGDKLTCPVEWTDKVHKENVKLLKEYVADCFTNPQAPYFTFE</sequence>
<accession>A0A9W5WTY6</accession>
<keyword evidence="2" id="KW-1185">Reference proteome</keyword>
<dbReference type="Proteomes" id="UP001057455">
    <property type="component" value="Unassembled WGS sequence"/>
</dbReference>
<evidence type="ECO:0000313" key="2">
    <source>
        <dbReference type="Proteomes" id="UP001057455"/>
    </source>
</evidence>